<dbReference type="KEGG" id="rfr:Rfer_3072"/>
<dbReference type="RefSeq" id="WP_011465345.1">
    <property type="nucleotide sequence ID" value="NC_007908.1"/>
</dbReference>
<evidence type="ECO:0000259" key="1">
    <source>
        <dbReference type="Pfam" id="PF10593"/>
    </source>
</evidence>
<protein>
    <submittedName>
        <fullName evidence="2">Endonuclease</fullName>
    </submittedName>
</protein>
<organism evidence="2 3">
    <name type="scientific">Albidiferax ferrireducens (strain ATCC BAA-621 / DSM 15236 / T118)</name>
    <name type="common">Rhodoferax ferrireducens</name>
    <dbReference type="NCBI Taxonomy" id="338969"/>
    <lineage>
        <taxon>Bacteria</taxon>
        <taxon>Pseudomonadati</taxon>
        <taxon>Pseudomonadota</taxon>
        <taxon>Betaproteobacteria</taxon>
        <taxon>Burkholderiales</taxon>
        <taxon>Comamonadaceae</taxon>
        <taxon>Rhodoferax</taxon>
    </lineage>
</organism>
<dbReference type="Proteomes" id="UP000008332">
    <property type="component" value="Chromosome"/>
</dbReference>
<dbReference type="GO" id="GO:0004519">
    <property type="term" value="F:endonuclease activity"/>
    <property type="evidence" value="ECO:0007669"/>
    <property type="project" value="UniProtKB-KW"/>
</dbReference>
<keyword evidence="2" id="KW-0378">Hydrolase</keyword>
<dbReference type="OrthoDB" id="436461at2"/>
<dbReference type="Pfam" id="PF10593">
    <property type="entry name" value="Z1"/>
    <property type="match status" value="1"/>
</dbReference>
<keyword evidence="2" id="KW-0255">Endonuclease</keyword>
<evidence type="ECO:0000313" key="3">
    <source>
        <dbReference type="Proteomes" id="UP000008332"/>
    </source>
</evidence>
<reference evidence="3" key="1">
    <citation type="submission" date="2006-02" db="EMBL/GenBank/DDBJ databases">
        <title>Complete sequence of chromosome of Rhodoferax ferrireducens DSM 15236.</title>
        <authorList>
            <person name="Copeland A."/>
            <person name="Lucas S."/>
            <person name="Lapidus A."/>
            <person name="Barry K."/>
            <person name="Detter J.C."/>
            <person name="Glavina del Rio T."/>
            <person name="Hammon N."/>
            <person name="Israni S."/>
            <person name="Pitluck S."/>
            <person name="Brettin T."/>
            <person name="Bruce D."/>
            <person name="Han C."/>
            <person name="Tapia R."/>
            <person name="Gilna P."/>
            <person name="Kiss H."/>
            <person name="Schmutz J."/>
            <person name="Larimer F."/>
            <person name="Land M."/>
            <person name="Kyrpides N."/>
            <person name="Ivanova N."/>
            <person name="Richardson P."/>
        </authorList>
    </citation>
    <scope>NUCLEOTIDE SEQUENCE [LARGE SCALE GENOMIC DNA]</scope>
    <source>
        <strain evidence="3">ATCC BAA-621 / DSM 15236 / T118</strain>
    </source>
</reference>
<dbReference type="STRING" id="338969.Rfer_3072"/>
<dbReference type="HOGENOM" id="CLU_007800_1_0_4"/>
<dbReference type="InterPro" id="IPR018310">
    <property type="entry name" value="Put_endonuclease_Z1-dom"/>
</dbReference>
<dbReference type="AlphaFoldDB" id="Q21TX1"/>
<accession>Q21TX1</accession>
<dbReference type="eggNOG" id="COG1100">
    <property type="taxonomic scope" value="Bacteria"/>
</dbReference>
<keyword evidence="2" id="KW-0540">Nuclease</keyword>
<dbReference type="EMBL" id="CP000267">
    <property type="protein sequence ID" value="ABD70782.1"/>
    <property type="molecule type" value="Genomic_DNA"/>
</dbReference>
<name>Q21TX1_ALBFT</name>
<keyword evidence="3" id="KW-1185">Reference proteome</keyword>
<sequence>MPLPDKSLLPVINMAQLMLEAERDTVGITPASIAAKVKLAAQILNAPDSDQDMAISTLIQRFSHWIGKDSTLQDTEGHVAWLVSARKKDWRYWPRYQTYLERKLSVDVVGALDESTDHILGMLEDPKRDGSWDRRGLVVGHVQSGKTGNYSGLVCKAADAGYKIIIVLAGMHNNLRSQTQIRLEETFLGYETSEDRIPGKPLGVGEIDSDTAIAPHCATTRADKGDFNATVQRHFAISPEEKPWLFVVKKNKTVLTQLLKWIRNHVADSKDNATGRRIVTKRPLLIIDDEADNASVDTGEQVIDSDGKPNDDHQPKAINGLIRSILHSFDKKAYVGYTATPFANIFIHRKNATTDEGPDLFPQSFIVNLAAPSNYVGPARVFGLLTPDGRVGGLPLMRNVSDHFTAPDPNSADEPSGWMPPKHNKEHVPVVNGQEIIPPSLKEAIHSFALACAIRTLRGQGREHSSMLIHVTRFANVQKEVFGQVDETVKKMVQRLTRRIDHETLVEELRSLWERDFVPTSATVAQLLEEPGESKLAPDWPAILAALPDAVSDIKVKTINGTAKDALDYLEQEEHGLKVIAVGGDKLARGLTLEGLCTSYFVRTTKMYDTLMQMGRWFGYRPGYVDLCRLYTTEDLVEWFGHIADASEELREEFDAMAESGATPKEYGLKVQSHPVLLVTSPLKMRTAKSLQLSFSGELLETIAFFKDDARLDQNLTVTNRLIAAMQKPSEVNPVRRRAGVDQPTNGFLWNAVPAEHVADFLESYVTHPKARKVNSKLLAEFVREMVSKSAELTSWTVALIGGGRGPEFTFDGGLTVDGTLQRSADPDVKERYSIGRLLSPRDEAIDLDGPAWSAALAATKRAWKPDPAKQSAGVVQKEPEVPNGPAIRRVRGKGADGVQSAPERGVLLLYPLDPKLAGAGVFPDRTKPIMGFGVSFPSSESGVKVEYKVDHLIWGQWELEYGASE</sequence>
<evidence type="ECO:0000313" key="2">
    <source>
        <dbReference type="EMBL" id="ABD70782.1"/>
    </source>
</evidence>
<gene>
    <name evidence="2" type="ordered locus">Rfer_3072</name>
</gene>
<feature type="domain" description="Putative endonuclease Z1" evidence="1">
    <location>
        <begin position="440"/>
        <end position="676"/>
    </location>
</feature>
<proteinExistence type="predicted"/>